<dbReference type="AlphaFoldDB" id="A0A0N4WJS4"/>
<feature type="transmembrane region" description="Helical" evidence="7">
    <location>
        <begin position="67"/>
        <end position="85"/>
    </location>
</feature>
<feature type="transmembrane region" description="Helical" evidence="7">
    <location>
        <begin position="91"/>
        <end position="112"/>
    </location>
</feature>
<feature type="transmembrane region" description="Helical" evidence="7">
    <location>
        <begin position="158"/>
        <end position="179"/>
    </location>
</feature>
<dbReference type="InterPro" id="IPR036259">
    <property type="entry name" value="MFS_trans_sf"/>
</dbReference>
<feature type="transmembrane region" description="Helical" evidence="7">
    <location>
        <begin position="191"/>
        <end position="213"/>
    </location>
</feature>
<sequence length="341" mass="37084">LFTVCLSVEAHSPWFTTFLVLGIFTCAVNRLFLNAEKFLVSRDWVVVLSDGNTLSSLNATLTALDQLTNVISPIITGVLVTAWGLRVTCAIFGAFSLVSMASKAFFLRALYVRKPKLAHKEREATKQKFEGKTSRGSRVVAVLESIPDVLRTYVRQTVIAAAFGMALLFMTVMGFDGLAVGYGQSAGLQDFVLGAFRSYGSAMGILGALSYAFFERRLGVRKTGLLGLTCQQICLIVAVISIWLPGSPFDPKGYFHGRAAQGLEDIVEPNPTKSGQSLDSIITFLSGIATARFGLWMADLSIIHIMQEGVPESDRNTVFGVHNALCQTFSVLKSTTNTERQ</sequence>
<evidence type="ECO:0000313" key="8">
    <source>
        <dbReference type="WBParaSite" id="HPLM_0001128701-mRNA-1"/>
    </source>
</evidence>
<accession>A0A0N4WJS4</accession>
<feature type="transmembrane region" description="Helical" evidence="7">
    <location>
        <begin position="12"/>
        <end position="33"/>
    </location>
</feature>
<reference evidence="8" key="1">
    <citation type="submission" date="2017-02" db="UniProtKB">
        <authorList>
            <consortium name="WormBaseParasite"/>
        </authorList>
    </citation>
    <scope>IDENTIFICATION</scope>
</reference>
<keyword evidence="6 7" id="KW-0472">Membrane</keyword>
<keyword evidence="7" id="KW-0406">Ion transport</keyword>
<dbReference type="GO" id="GO:0016020">
    <property type="term" value="C:membrane"/>
    <property type="evidence" value="ECO:0007669"/>
    <property type="project" value="UniProtKB-SubCell"/>
</dbReference>
<feature type="transmembrane region" description="Helical" evidence="7">
    <location>
        <begin position="225"/>
        <end position="244"/>
    </location>
</feature>
<comment type="subcellular location">
    <subcellularLocation>
        <location evidence="1 7">Membrane</location>
        <topology evidence="1 7">Multi-pass membrane protein</topology>
    </subcellularLocation>
</comment>
<dbReference type="Pfam" id="PF06963">
    <property type="entry name" value="FPN1"/>
    <property type="match status" value="1"/>
</dbReference>
<dbReference type="WBParaSite" id="HPLM_0001128701-mRNA-1">
    <property type="protein sequence ID" value="HPLM_0001128701-mRNA-1"/>
    <property type="gene ID" value="HPLM_0001128701"/>
</dbReference>
<comment type="function">
    <text evidence="7">May be involved in iron transport and iron homeostasis.</text>
</comment>
<keyword evidence="4 7" id="KW-0812">Transmembrane</keyword>
<evidence type="ECO:0000256" key="4">
    <source>
        <dbReference type="ARBA" id="ARBA00022692"/>
    </source>
</evidence>
<evidence type="ECO:0000256" key="2">
    <source>
        <dbReference type="ARBA" id="ARBA00006279"/>
    </source>
</evidence>
<comment type="caution">
    <text evidence="7">Lacks conserved residue(s) required for the propagation of feature annotation.</text>
</comment>
<dbReference type="OMA" id="LAATHIM"/>
<dbReference type="SUPFAM" id="SSF103473">
    <property type="entry name" value="MFS general substrate transporter"/>
    <property type="match status" value="1"/>
</dbReference>
<name>A0A0N4WJS4_HAEPC</name>
<dbReference type="GO" id="GO:0005381">
    <property type="term" value="F:iron ion transmembrane transporter activity"/>
    <property type="evidence" value="ECO:0007669"/>
    <property type="project" value="UniProtKB-UniRule"/>
</dbReference>
<keyword evidence="5 7" id="KW-1133">Transmembrane helix</keyword>
<evidence type="ECO:0000256" key="7">
    <source>
        <dbReference type="RuleBase" id="RU365065"/>
    </source>
</evidence>
<protein>
    <recommendedName>
        <fullName evidence="7">Solute carrier family 40 member</fullName>
    </recommendedName>
</protein>
<evidence type="ECO:0000256" key="5">
    <source>
        <dbReference type="ARBA" id="ARBA00022989"/>
    </source>
</evidence>
<dbReference type="PANTHER" id="PTHR11660:SF69">
    <property type="entry name" value="SOLUTE CARRIER FAMILY 40 MEMBER"/>
    <property type="match status" value="1"/>
</dbReference>
<organism evidence="8">
    <name type="scientific">Haemonchus placei</name>
    <name type="common">Barber's pole worm</name>
    <dbReference type="NCBI Taxonomy" id="6290"/>
    <lineage>
        <taxon>Eukaryota</taxon>
        <taxon>Metazoa</taxon>
        <taxon>Ecdysozoa</taxon>
        <taxon>Nematoda</taxon>
        <taxon>Chromadorea</taxon>
        <taxon>Rhabditida</taxon>
        <taxon>Rhabditina</taxon>
        <taxon>Rhabditomorpha</taxon>
        <taxon>Strongyloidea</taxon>
        <taxon>Trichostrongylidae</taxon>
        <taxon>Haemonchus</taxon>
    </lineage>
</organism>
<dbReference type="Gene3D" id="1.20.1250.20">
    <property type="entry name" value="MFS general substrate transporter like domains"/>
    <property type="match status" value="1"/>
</dbReference>
<evidence type="ECO:0000256" key="1">
    <source>
        <dbReference type="ARBA" id="ARBA00004141"/>
    </source>
</evidence>
<keyword evidence="3 7" id="KW-0813">Transport</keyword>
<dbReference type="InterPro" id="IPR009716">
    <property type="entry name" value="Ferroportin-1"/>
</dbReference>
<comment type="similarity">
    <text evidence="2 7">Belongs to the ferroportin (FP) (TC 2.A.100) family. SLC40A subfamily.</text>
</comment>
<evidence type="ECO:0000256" key="6">
    <source>
        <dbReference type="ARBA" id="ARBA00023136"/>
    </source>
</evidence>
<evidence type="ECO:0000256" key="3">
    <source>
        <dbReference type="ARBA" id="ARBA00022448"/>
    </source>
</evidence>
<proteinExistence type="inferred from homology"/>
<dbReference type="PANTHER" id="PTHR11660">
    <property type="entry name" value="SOLUTE CARRIER FAMILY 40 MEMBER"/>
    <property type="match status" value="1"/>
</dbReference>